<protein>
    <submittedName>
        <fullName evidence="13">Vps5-domain-containing protein</fullName>
    </submittedName>
</protein>
<evidence type="ECO:0000256" key="4">
    <source>
        <dbReference type="ARBA" id="ARBA00010883"/>
    </source>
</evidence>
<evidence type="ECO:0000256" key="3">
    <source>
        <dbReference type="ARBA" id="ARBA00004555"/>
    </source>
</evidence>
<feature type="compositionally biased region" description="Low complexity" evidence="11">
    <location>
        <begin position="106"/>
        <end position="125"/>
    </location>
</feature>
<evidence type="ECO:0000256" key="8">
    <source>
        <dbReference type="ARBA" id="ARBA00022927"/>
    </source>
</evidence>
<dbReference type="STRING" id="1328759.A0A5C2SK29"/>
<accession>A0A5C2SK29</accession>
<keyword evidence="7" id="KW-0597">Phosphoprotein</keyword>
<keyword evidence="8" id="KW-0653">Protein transport</keyword>
<dbReference type="InterPro" id="IPR036871">
    <property type="entry name" value="PX_dom_sf"/>
</dbReference>
<sequence length="694" mass="76321">MDGFDDLLPSRDALQNPFEDPFAKARSSSPDPWASFGQPAPSFNEESFAFGGNTSPTALTHNAFADTEPRGFHDHTRDDEVQPHEEEPAPEAELQQEEKPDPLDTAAFNAAEAAAAAEEAAAQAAHGTSRGFRESISTESEELPKPSEPERTKVATPPPAERPAKSPTPPPARRTSVTEVPNRTVGHVSRGSTASFSSQTLKAEPAAFNPLNQPGTLERSIAGLSIGGEALGGWQGADGWQTQTQYAPPEPVVRSTQQSDDDDDDDDDQPIAQTIAKRAASREAAQRAASPSTSIYSATATKKENGIQPVFAITVDDPQRVGDPIRAYTMYTVHTKTTSPMYKKSTFSVLRRYSDFLWLYETLSMNNPGVVVPPVPDKNPFGRFDEEFVHQRRLALEKCIQKIANHPVLQKDTDLKLFLESDTFALDIKHRKAEIAQEKGGLMAALGQTIAGPRFYETDEWFDRQKAYLDSLETQLRGLVKAIEAVAKQRAEIAAAAGEFAQAIADLAACDVGNQLSASLLGLAEVERKAQELQSIQGNQEVATVLSTADEYARLINSVRLAFSSRVRIYHAWQSADANLRRTKQTHESNRAQGRLASDQLSRSLAIVAEAERRALDAKQEFDHVSRLVKTEVARFEQERVEDFKNSLEAYLEGMISRQRQLISAWESYQQSLLKRVAPQSQQRPPDSPTISVS</sequence>
<evidence type="ECO:0000256" key="6">
    <source>
        <dbReference type="ARBA" id="ARBA00022490"/>
    </source>
</evidence>
<dbReference type="SMART" id="SM00312">
    <property type="entry name" value="PX"/>
    <property type="match status" value="1"/>
</dbReference>
<dbReference type="GO" id="GO:0005829">
    <property type="term" value="C:cytosol"/>
    <property type="evidence" value="ECO:0007669"/>
    <property type="project" value="GOC"/>
</dbReference>
<evidence type="ECO:0000256" key="7">
    <source>
        <dbReference type="ARBA" id="ARBA00022553"/>
    </source>
</evidence>
<dbReference type="GO" id="GO:0005768">
    <property type="term" value="C:endosome"/>
    <property type="evidence" value="ECO:0007669"/>
    <property type="project" value="TreeGrafter"/>
</dbReference>
<dbReference type="Pfam" id="PF00787">
    <property type="entry name" value="PX"/>
    <property type="match status" value="1"/>
</dbReference>
<feature type="region of interest" description="Disordered" evidence="11">
    <location>
        <begin position="1"/>
        <end position="216"/>
    </location>
</feature>
<keyword evidence="10" id="KW-0472">Membrane</keyword>
<evidence type="ECO:0000313" key="14">
    <source>
        <dbReference type="Proteomes" id="UP000313359"/>
    </source>
</evidence>
<evidence type="ECO:0000256" key="9">
    <source>
        <dbReference type="ARBA" id="ARBA00023034"/>
    </source>
</evidence>
<comment type="similarity">
    <text evidence="4">Belongs to the sorting nexin family.</text>
</comment>
<dbReference type="SUPFAM" id="SSF103657">
    <property type="entry name" value="BAR/IMD domain-like"/>
    <property type="match status" value="1"/>
</dbReference>
<evidence type="ECO:0000256" key="1">
    <source>
        <dbReference type="ARBA" id="ARBA00004287"/>
    </source>
</evidence>
<dbReference type="InterPro" id="IPR027267">
    <property type="entry name" value="AH/BAR_dom_sf"/>
</dbReference>
<dbReference type="EMBL" id="ML122254">
    <property type="protein sequence ID" value="RPD64225.1"/>
    <property type="molecule type" value="Genomic_DNA"/>
</dbReference>
<dbReference type="Proteomes" id="UP000313359">
    <property type="component" value="Unassembled WGS sequence"/>
</dbReference>
<feature type="compositionally biased region" description="Pro residues" evidence="11">
    <location>
        <begin position="156"/>
        <end position="172"/>
    </location>
</feature>
<evidence type="ECO:0000256" key="2">
    <source>
        <dbReference type="ARBA" id="ARBA00004496"/>
    </source>
</evidence>
<dbReference type="InterPro" id="IPR001683">
    <property type="entry name" value="PX_dom"/>
</dbReference>
<keyword evidence="6" id="KW-0963">Cytoplasm</keyword>
<dbReference type="GO" id="GO:0045053">
    <property type="term" value="P:protein retention in Golgi apparatus"/>
    <property type="evidence" value="ECO:0007669"/>
    <property type="project" value="TreeGrafter"/>
</dbReference>
<evidence type="ECO:0000256" key="10">
    <source>
        <dbReference type="ARBA" id="ARBA00023136"/>
    </source>
</evidence>
<name>A0A5C2SK29_9APHY</name>
<dbReference type="PROSITE" id="PS50195">
    <property type="entry name" value="PX"/>
    <property type="match status" value="1"/>
</dbReference>
<feature type="region of interest" description="Disordered" evidence="11">
    <location>
        <begin position="235"/>
        <end position="297"/>
    </location>
</feature>
<feature type="domain" description="PX" evidence="12">
    <location>
        <begin position="309"/>
        <end position="425"/>
    </location>
</feature>
<dbReference type="FunFam" id="3.30.1520.10:FF:000013">
    <property type="entry name" value="Putative Sorting nexin 3"/>
    <property type="match status" value="1"/>
</dbReference>
<dbReference type="InterPro" id="IPR015404">
    <property type="entry name" value="Vps5_C"/>
</dbReference>
<evidence type="ECO:0000313" key="13">
    <source>
        <dbReference type="EMBL" id="RPD64225.1"/>
    </source>
</evidence>
<reference evidence="13" key="1">
    <citation type="journal article" date="2018" name="Genome Biol. Evol.">
        <title>Genomics and development of Lentinus tigrinus, a white-rot wood-decaying mushroom with dimorphic fruiting bodies.</title>
        <authorList>
            <person name="Wu B."/>
            <person name="Xu Z."/>
            <person name="Knudson A."/>
            <person name="Carlson A."/>
            <person name="Chen N."/>
            <person name="Kovaka S."/>
            <person name="LaButti K."/>
            <person name="Lipzen A."/>
            <person name="Pennachio C."/>
            <person name="Riley R."/>
            <person name="Schakwitz W."/>
            <person name="Umezawa K."/>
            <person name="Ohm R.A."/>
            <person name="Grigoriev I.V."/>
            <person name="Nagy L.G."/>
            <person name="Gibbons J."/>
            <person name="Hibbett D."/>
        </authorList>
    </citation>
    <scope>NUCLEOTIDE SEQUENCE [LARGE SCALE GENOMIC DNA]</scope>
    <source>
        <strain evidence="13">ALCF2SS1-6</strain>
    </source>
</reference>
<dbReference type="OrthoDB" id="271164at2759"/>
<feature type="compositionally biased region" description="Acidic residues" evidence="11">
    <location>
        <begin position="259"/>
        <end position="269"/>
    </location>
</feature>
<feature type="compositionally biased region" description="Basic and acidic residues" evidence="11">
    <location>
        <begin position="142"/>
        <end position="153"/>
    </location>
</feature>
<dbReference type="Pfam" id="PF09325">
    <property type="entry name" value="Vps5"/>
    <property type="match status" value="1"/>
</dbReference>
<evidence type="ECO:0000256" key="5">
    <source>
        <dbReference type="ARBA" id="ARBA00022448"/>
    </source>
</evidence>
<keyword evidence="14" id="KW-1185">Reference proteome</keyword>
<dbReference type="GO" id="GO:0035091">
    <property type="term" value="F:phosphatidylinositol binding"/>
    <property type="evidence" value="ECO:0007669"/>
    <property type="project" value="InterPro"/>
</dbReference>
<comment type="subcellular location">
    <subcellularLocation>
        <location evidence="2">Cytoplasm</location>
    </subcellularLocation>
    <subcellularLocation>
        <location evidence="3">Golgi apparatus</location>
    </subcellularLocation>
    <subcellularLocation>
        <location evidence="1">Membrane</location>
        <topology evidence="1">Peripheral membrane protein</topology>
        <orientation evidence="1">Cytoplasmic side</orientation>
    </subcellularLocation>
</comment>
<dbReference type="FunFam" id="1.20.1270.60:FF:000022">
    <property type="entry name" value="Sorting nexin 3 protein"/>
    <property type="match status" value="1"/>
</dbReference>
<dbReference type="PANTHER" id="PTHR10555">
    <property type="entry name" value="SORTING NEXIN"/>
    <property type="match status" value="1"/>
</dbReference>
<feature type="compositionally biased region" description="Basic and acidic residues" evidence="11">
    <location>
        <begin position="67"/>
        <end position="87"/>
    </location>
</feature>
<evidence type="ECO:0000259" key="12">
    <source>
        <dbReference type="PROSITE" id="PS50195"/>
    </source>
</evidence>
<dbReference type="GO" id="GO:0042147">
    <property type="term" value="P:retrograde transport, endosome to Golgi"/>
    <property type="evidence" value="ECO:0007669"/>
    <property type="project" value="TreeGrafter"/>
</dbReference>
<keyword evidence="9" id="KW-0333">Golgi apparatus</keyword>
<organism evidence="13 14">
    <name type="scientific">Lentinus tigrinus ALCF2SS1-6</name>
    <dbReference type="NCBI Taxonomy" id="1328759"/>
    <lineage>
        <taxon>Eukaryota</taxon>
        <taxon>Fungi</taxon>
        <taxon>Dikarya</taxon>
        <taxon>Basidiomycota</taxon>
        <taxon>Agaricomycotina</taxon>
        <taxon>Agaricomycetes</taxon>
        <taxon>Polyporales</taxon>
        <taxon>Polyporaceae</taxon>
        <taxon>Lentinus</taxon>
    </lineage>
</organism>
<dbReference type="SUPFAM" id="SSF64268">
    <property type="entry name" value="PX domain"/>
    <property type="match status" value="1"/>
</dbReference>
<dbReference type="PANTHER" id="PTHR10555:SF170">
    <property type="entry name" value="FI18122P1"/>
    <property type="match status" value="1"/>
</dbReference>
<dbReference type="AlphaFoldDB" id="A0A5C2SK29"/>
<evidence type="ECO:0000256" key="11">
    <source>
        <dbReference type="SAM" id="MobiDB-lite"/>
    </source>
</evidence>
<keyword evidence="5" id="KW-0813">Transport</keyword>
<proteinExistence type="inferred from homology"/>
<dbReference type="Gene3D" id="1.20.1270.60">
    <property type="entry name" value="Arfaptin homology (AH) domain/BAR domain"/>
    <property type="match status" value="1"/>
</dbReference>
<dbReference type="Gene3D" id="3.30.1520.10">
    <property type="entry name" value="Phox-like domain"/>
    <property type="match status" value="1"/>
</dbReference>
<feature type="compositionally biased region" description="Polar residues" evidence="11">
    <location>
        <begin position="190"/>
        <end position="201"/>
    </location>
</feature>
<dbReference type="GO" id="GO:0005794">
    <property type="term" value="C:Golgi apparatus"/>
    <property type="evidence" value="ECO:0007669"/>
    <property type="project" value="UniProtKB-SubCell"/>
</dbReference>
<dbReference type="GO" id="GO:0015031">
    <property type="term" value="P:protein transport"/>
    <property type="evidence" value="ECO:0007669"/>
    <property type="project" value="UniProtKB-KW"/>
</dbReference>
<gene>
    <name evidence="13" type="ORF">L227DRAFT_541999</name>
</gene>
<dbReference type="GO" id="GO:0030904">
    <property type="term" value="C:retromer complex"/>
    <property type="evidence" value="ECO:0007669"/>
    <property type="project" value="UniProtKB-ARBA"/>
</dbReference>